<name>A0A8H4RSR2_9HELO</name>
<feature type="compositionally biased region" description="Low complexity" evidence="1">
    <location>
        <begin position="853"/>
        <end position="877"/>
    </location>
</feature>
<reference evidence="2 3" key="1">
    <citation type="submission" date="2020-03" db="EMBL/GenBank/DDBJ databases">
        <title>Draft Genome Sequence of Cudoniella acicularis.</title>
        <authorList>
            <person name="Buettner E."/>
            <person name="Kellner H."/>
        </authorList>
    </citation>
    <scope>NUCLEOTIDE SEQUENCE [LARGE SCALE GENOMIC DNA]</scope>
    <source>
        <strain evidence="2 3">DSM 108380</strain>
    </source>
</reference>
<feature type="region of interest" description="Disordered" evidence="1">
    <location>
        <begin position="787"/>
        <end position="830"/>
    </location>
</feature>
<organism evidence="2 3">
    <name type="scientific">Cudoniella acicularis</name>
    <dbReference type="NCBI Taxonomy" id="354080"/>
    <lineage>
        <taxon>Eukaryota</taxon>
        <taxon>Fungi</taxon>
        <taxon>Dikarya</taxon>
        <taxon>Ascomycota</taxon>
        <taxon>Pezizomycotina</taxon>
        <taxon>Leotiomycetes</taxon>
        <taxon>Helotiales</taxon>
        <taxon>Tricladiaceae</taxon>
        <taxon>Cudoniella</taxon>
    </lineage>
</organism>
<dbReference type="EMBL" id="JAAMPI010000151">
    <property type="protein sequence ID" value="KAF4634928.1"/>
    <property type="molecule type" value="Genomic_DNA"/>
</dbReference>
<keyword evidence="3" id="KW-1185">Reference proteome</keyword>
<evidence type="ECO:0000313" key="2">
    <source>
        <dbReference type="EMBL" id="KAF4634928.1"/>
    </source>
</evidence>
<evidence type="ECO:0000313" key="3">
    <source>
        <dbReference type="Proteomes" id="UP000566819"/>
    </source>
</evidence>
<feature type="region of interest" description="Disordered" evidence="1">
    <location>
        <begin position="850"/>
        <end position="891"/>
    </location>
</feature>
<dbReference type="OrthoDB" id="4196148at2759"/>
<accession>A0A8H4RSR2</accession>
<protein>
    <submittedName>
        <fullName evidence="2">Uncharacterized protein</fullName>
    </submittedName>
</protein>
<comment type="caution">
    <text evidence="2">The sequence shown here is derived from an EMBL/GenBank/DDBJ whole genome shotgun (WGS) entry which is preliminary data.</text>
</comment>
<dbReference type="Proteomes" id="UP000566819">
    <property type="component" value="Unassembled WGS sequence"/>
</dbReference>
<proteinExistence type="predicted"/>
<gene>
    <name evidence="2" type="ORF">G7Y89_g3181</name>
</gene>
<feature type="region of interest" description="Disordered" evidence="1">
    <location>
        <begin position="1114"/>
        <end position="1138"/>
    </location>
</feature>
<sequence length="1289" mass="143572">MDKAKEHALSQYEDEVPVPYEEAPAYEAGTSASAGNALGTTLTIDQTGMSIIEVPLGSAPPYYTLSTSLLHVNSSSSVDISRLESNGGETLAVYSIAEQFISPLHPVRPMFKNVTVARSSGIFAAIGLRKIVWDFCTQVPIPPKNGGKIDGPAGETAGAFLSTLGDDPIGVQKNLLRFFDGKWIGEDDEVLALAREGGAKCEGMPVLSVVKDLDQGMMDFLISAWCVTLWGETEMEDAYVDIPMSNYLLCYRNLDLPNCYAHKLMGSVLEEAPYNSGLVGSFIHPKYFKFVPPKRSESNPAFNAWLQECIGILRHPRLVDTKDPTQLSPVFRYIIKARPEKLLETLKAHWSSYAGVINADLASKISEVEVPNTNIGLAALNKTFISSEKLTARRGEFFSAFHVGIEDDLDFWLQILYYCKLSKGPFRYEIYEVIQWKVWVSSDSEDKLKVCKTPMTDRESSTDLSNSRTSFEEDALIYDMLGKIWTAPSACLWSKDDQVPGKSTISGQYEDLKDLFAGVLKVKIPDLRLLVEELKRVAQSSPSINDVKGLIWQINSFAPTSEDLGKLRGCKIFPVRKADGTSELRTRLARFLIIDRQPWADAFEGKLDFLDFSLKEVKALEPFLLSMELEGYLSGDVIEKSPFQGILPEPSTKRTRHLQRRAHALSRCATHFDSPRTKNDSQTLYQLLFHAKVYETDGIVGCLQHTHLGETNIVKTSKIKLHIEESQERLNLFNETMMAEIDSNSILVVDPSAVSIITAIFASGDEVIDLVLEEAGIAPVPYPDQYEEELQQSRSDDVLSGPQFESEADLETETESLGSGTPMGIPTLGASATSARGASFSVTATSTYRASYQPSSQPQPVRLLSSPPRPSPESVLPDNARHPFTPGSNHAEYRRLLDNVITAATNKRGGFPSQGSFNLGELLDALPVEASRDASSYDLPFGVRNENQLAHDMKVGAAGELYAFEIFSRLETSLPEFGRHDWQSTIRRHVTIHENYRDMKPWRGAETADITYDDTKGELTQLLIANGYLDGSIWAYARLKYFLEVKTTTKEVGLICGFMSIQLEWKRGPEGIWTWRKSSTSPRKRRHIQTTQLKIKIYISNYLDKDVALDEDTDADTDADSASRHGNSNDYEAEDNRALDTFDTGRADASYCTDADGSKELEVNVYHELIDIPQEISKAPLSSSKESQETTRGHNYSLRVQYPTTSITLAATGRNCIRAKRNRSDGARTMPFSNNYQRRDNASIPPRVSKIARLVRSYHYTSAILRGLPTEAEIKDLALLARSRVRQGR</sequence>
<evidence type="ECO:0000256" key="1">
    <source>
        <dbReference type="SAM" id="MobiDB-lite"/>
    </source>
</evidence>